<dbReference type="EMBL" id="VFRP01000029">
    <property type="protein sequence ID" value="TPE47576.1"/>
    <property type="molecule type" value="Genomic_DNA"/>
</dbReference>
<evidence type="ECO:0000256" key="5">
    <source>
        <dbReference type="ARBA" id="ARBA00022764"/>
    </source>
</evidence>
<dbReference type="InterPro" id="IPR007444">
    <property type="entry name" value="Glucan_biosyn_MdoG_C"/>
</dbReference>
<keyword evidence="9" id="KW-1185">Reference proteome</keyword>
<reference evidence="8 9" key="1">
    <citation type="submission" date="2019-06" db="EMBL/GenBank/DDBJ databases">
        <title>A novel bacterium of genus Amaricoccus, isolated from marine sediment.</title>
        <authorList>
            <person name="Huang H."/>
            <person name="Mo K."/>
            <person name="Hu Y."/>
        </authorList>
    </citation>
    <scope>NUCLEOTIDE SEQUENCE [LARGE SCALE GENOMIC DNA]</scope>
    <source>
        <strain evidence="8 9">HB172011</strain>
    </source>
</reference>
<dbReference type="PANTHER" id="PTHR30504">
    <property type="entry name" value="GLUCANS BIOSYNTHESIS PROTEIN"/>
    <property type="match status" value="1"/>
</dbReference>
<evidence type="ECO:0000313" key="9">
    <source>
        <dbReference type="Proteomes" id="UP000319255"/>
    </source>
</evidence>
<comment type="caution">
    <text evidence="8">The sequence shown here is derived from an EMBL/GenBank/DDBJ whole genome shotgun (WGS) entry which is preliminary data.</text>
</comment>
<dbReference type="Pfam" id="PF04349">
    <property type="entry name" value="MdoG"/>
    <property type="match status" value="1"/>
</dbReference>
<feature type="domain" description="Glucan biosynthesis periplasmic MdoG C-terminal" evidence="7">
    <location>
        <begin position="44"/>
        <end position="517"/>
    </location>
</feature>
<organism evidence="8 9">
    <name type="scientific">Amaricoccus solimangrovi</name>
    <dbReference type="NCBI Taxonomy" id="2589815"/>
    <lineage>
        <taxon>Bacteria</taxon>
        <taxon>Pseudomonadati</taxon>
        <taxon>Pseudomonadota</taxon>
        <taxon>Alphaproteobacteria</taxon>
        <taxon>Rhodobacterales</taxon>
        <taxon>Paracoccaceae</taxon>
        <taxon>Amaricoccus</taxon>
    </lineage>
</organism>
<dbReference type="PROSITE" id="PS51318">
    <property type="entry name" value="TAT"/>
    <property type="match status" value="1"/>
</dbReference>
<sequence>MTLAPVTRRDALAAALASGAFFLLPRIAAAQGVSQLATGPAEPFSFDILREMARDLAKRPYVAPEVPDARILESIDYDLHQQIVYRPEDTLFANDPDASKVRFFHPGRYFKEPVRMYVVDGGQAREIPFSTKLFEMPEDHPARLLGAGTGFAGFRVMDPEQKDDWMAFLGASYWRTSGYVGQFGMSVRGLAIDAGAATPEEFPRFSRFWLEKAPNGGLVTYALMESPRVTGAYRIVSHRDQGVFQDVDANIFLRGDIDRLGIAPLTSMFWFGKNNDYLAPDWRPEVHDSDGLEILTGAGERIWRPLNNPPYAMTNSFGADGVKGFGLAQRERDFRQYEDDGVFYEKRASVWVEPKGDWGAGAVMLVELSTNDEIHDNIGAFWRPAQPATAGTEFDIAYKLNWVESSPTPPVAQFTATRIGAGGVPGQPRPANTVKFVCDLDGRGFQGLDRTSGVEAEVQASRGVVGLTVAYPIATREGWRVMFDLDIGPEDETDAPIDLRMYVHLKGQALSETWLYQVFPSQMRELLAAHA</sequence>
<dbReference type="InterPro" id="IPR006311">
    <property type="entry name" value="TAT_signal"/>
</dbReference>
<dbReference type="GO" id="GO:0051274">
    <property type="term" value="P:beta-glucan biosynthetic process"/>
    <property type="evidence" value="ECO:0007669"/>
    <property type="project" value="TreeGrafter"/>
</dbReference>
<dbReference type="SUPFAM" id="SSF81296">
    <property type="entry name" value="E set domains"/>
    <property type="match status" value="1"/>
</dbReference>
<gene>
    <name evidence="8" type="ORF">FJM51_19805</name>
</gene>
<dbReference type="SUPFAM" id="SSF74650">
    <property type="entry name" value="Galactose mutarotase-like"/>
    <property type="match status" value="1"/>
</dbReference>
<comment type="similarity">
    <text evidence="3">Belongs to the OpgD/OpgG family.</text>
</comment>
<dbReference type="OrthoDB" id="9777817at2"/>
<dbReference type="InterPro" id="IPR013783">
    <property type="entry name" value="Ig-like_fold"/>
</dbReference>
<dbReference type="RefSeq" id="WP_140455866.1">
    <property type="nucleotide sequence ID" value="NZ_VFRP01000029.1"/>
</dbReference>
<dbReference type="PIRSF" id="PIRSF006281">
    <property type="entry name" value="MdoG"/>
    <property type="match status" value="1"/>
</dbReference>
<evidence type="ECO:0000256" key="2">
    <source>
        <dbReference type="ARBA" id="ARBA00005001"/>
    </source>
</evidence>
<evidence type="ECO:0000313" key="8">
    <source>
        <dbReference type="EMBL" id="TPE47576.1"/>
    </source>
</evidence>
<feature type="signal peptide" evidence="6">
    <location>
        <begin position="1"/>
        <end position="30"/>
    </location>
</feature>
<comment type="pathway">
    <text evidence="2">Glycan metabolism; osmoregulated periplasmic glucan (OPG) biosynthesis.</text>
</comment>
<dbReference type="GO" id="GO:0003824">
    <property type="term" value="F:catalytic activity"/>
    <property type="evidence" value="ECO:0007669"/>
    <property type="project" value="InterPro"/>
</dbReference>
<feature type="chain" id="PRO_5021476197" evidence="6">
    <location>
        <begin position="31"/>
        <end position="531"/>
    </location>
</feature>
<keyword evidence="4 6" id="KW-0732">Signal</keyword>
<dbReference type="InterPro" id="IPR014718">
    <property type="entry name" value="GH-type_carb-bd"/>
</dbReference>
<comment type="subcellular location">
    <subcellularLocation>
        <location evidence="1">Periplasm</location>
    </subcellularLocation>
</comment>
<dbReference type="InterPro" id="IPR011013">
    <property type="entry name" value="Gal_mutarotase_sf_dom"/>
</dbReference>
<evidence type="ECO:0000256" key="6">
    <source>
        <dbReference type="SAM" id="SignalP"/>
    </source>
</evidence>
<evidence type="ECO:0000256" key="4">
    <source>
        <dbReference type="ARBA" id="ARBA00022729"/>
    </source>
</evidence>
<keyword evidence="5" id="KW-0574">Periplasm</keyword>
<accession>A0A501WPA5</accession>
<dbReference type="InterPro" id="IPR014438">
    <property type="entry name" value="Glucan_biosyn_MdoG/MdoD"/>
</dbReference>
<proteinExistence type="inferred from homology"/>
<evidence type="ECO:0000256" key="1">
    <source>
        <dbReference type="ARBA" id="ARBA00004418"/>
    </source>
</evidence>
<dbReference type="PANTHER" id="PTHR30504:SF3">
    <property type="entry name" value="GLUCANS BIOSYNTHESIS PROTEIN D"/>
    <property type="match status" value="1"/>
</dbReference>
<dbReference type="Gene3D" id="2.60.40.10">
    <property type="entry name" value="Immunoglobulins"/>
    <property type="match status" value="1"/>
</dbReference>
<name>A0A501WPA5_9RHOB</name>
<dbReference type="Gene3D" id="2.70.98.10">
    <property type="match status" value="1"/>
</dbReference>
<dbReference type="InterPro" id="IPR014756">
    <property type="entry name" value="Ig_E-set"/>
</dbReference>
<dbReference type="UniPathway" id="UPA00637"/>
<dbReference type="GO" id="GO:0030246">
    <property type="term" value="F:carbohydrate binding"/>
    <property type="evidence" value="ECO:0007669"/>
    <property type="project" value="InterPro"/>
</dbReference>
<dbReference type="GO" id="GO:0030288">
    <property type="term" value="C:outer membrane-bounded periplasmic space"/>
    <property type="evidence" value="ECO:0007669"/>
    <property type="project" value="TreeGrafter"/>
</dbReference>
<dbReference type="Proteomes" id="UP000319255">
    <property type="component" value="Unassembled WGS sequence"/>
</dbReference>
<dbReference type="AlphaFoldDB" id="A0A501WPA5"/>
<evidence type="ECO:0000259" key="7">
    <source>
        <dbReference type="Pfam" id="PF04349"/>
    </source>
</evidence>
<protein>
    <submittedName>
        <fullName evidence="8">Glucan biosynthesis protein D</fullName>
    </submittedName>
</protein>
<evidence type="ECO:0000256" key="3">
    <source>
        <dbReference type="ARBA" id="ARBA00009284"/>
    </source>
</evidence>